<evidence type="ECO:0000313" key="3">
    <source>
        <dbReference type="Proteomes" id="UP000324376"/>
    </source>
</evidence>
<dbReference type="InterPro" id="IPR052189">
    <property type="entry name" value="L-asp_N-monooxygenase_NS-form"/>
</dbReference>
<dbReference type="RefSeq" id="WP_148783842.1">
    <property type="nucleotide sequence ID" value="NZ_VNHU01000015.1"/>
</dbReference>
<reference evidence="2 3" key="1">
    <citation type="submission" date="2019-07" db="EMBL/GenBank/DDBJ databases">
        <title>Genomic Encyclopedia of Archaeal and Bacterial Type Strains, Phase II (KMG-II): from individual species to whole genera.</title>
        <authorList>
            <person name="Goeker M."/>
        </authorList>
    </citation>
    <scope>NUCLEOTIDE SEQUENCE [LARGE SCALE GENOMIC DNA]</scope>
    <source>
        <strain evidence="2 3">DSM 17527</strain>
    </source>
</reference>
<dbReference type="EMBL" id="VNHU01000015">
    <property type="protein sequence ID" value="TYP69969.1"/>
    <property type="molecule type" value="Genomic_DNA"/>
</dbReference>
<gene>
    <name evidence="2" type="ORF">BD809_11534</name>
</gene>
<feature type="domain" description="FAD-dependent urate hydroxylase HpyO/Asp monooxygenase CreE-like FAD/NAD(P)-binding" evidence="1">
    <location>
        <begin position="16"/>
        <end position="186"/>
    </location>
</feature>
<name>A0A5S5BSD2_9FLAO</name>
<comment type="caution">
    <text evidence="2">The sequence shown here is derived from an EMBL/GenBank/DDBJ whole genome shotgun (WGS) entry which is preliminary data.</text>
</comment>
<organism evidence="2 3">
    <name type="scientific">Aquimarina intermedia</name>
    <dbReference type="NCBI Taxonomy" id="350814"/>
    <lineage>
        <taxon>Bacteria</taxon>
        <taxon>Pseudomonadati</taxon>
        <taxon>Bacteroidota</taxon>
        <taxon>Flavobacteriia</taxon>
        <taxon>Flavobacteriales</taxon>
        <taxon>Flavobacteriaceae</taxon>
        <taxon>Aquimarina</taxon>
    </lineage>
</organism>
<proteinExistence type="predicted"/>
<evidence type="ECO:0000313" key="2">
    <source>
        <dbReference type="EMBL" id="TYP69969.1"/>
    </source>
</evidence>
<protein>
    <submittedName>
        <fullName evidence="2">FAD-NAD(P)-binding protein</fullName>
    </submittedName>
</protein>
<dbReference type="InterPro" id="IPR038732">
    <property type="entry name" value="HpyO/CreE_NAD-binding"/>
</dbReference>
<evidence type="ECO:0000259" key="1">
    <source>
        <dbReference type="Pfam" id="PF13454"/>
    </source>
</evidence>
<dbReference type="PANTHER" id="PTHR40254:SF1">
    <property type="entry name" value="BLR0577 PROTEIN"/>
    <property type="match status" value="1"/>
</dbReference>
<dbReference type="OrthoDB" id="6309046at2"/>
<dbReference type="AlphaFoldDB" id="A0A5S5BSD2"/>
<keyword evidence="3" id="KW-1185">Reference proteome</keyword>
<accession>A0A5S5BSD2</accession>
<dbReference type="Pfam" id="PF13454">
    <property type="entry name" value="NAD_binding_9"/>
    <property type="match status" value="1"/>
</dbReference>
<dbReference type="PANTHER" id="PTHR40254">
    <property type="entry name" value="BLR0577 PROTEIN"/>
    <property type="match status" value="1"/>
</dbReference>
<dbReference type="Proteomes" id="UP000324376">
    <property type="component" value="Unassembled WGS sequence"/>
</dbReference>
<sequence length="610" mass="69486">MPGKELFNDEPLVIGIVGFGPKGLYGLERLLAAYKNNGSERRIILHLFNNNDHFGSGSVYRTDQPSYLLMNYANRYIDMWPRTEPRPIVEDTLTFSEWYSSTFEDPKKNIDAINAPRKLVGQYLKQGLSALLEHKPKNIIIIQHVFEIHSIDKREDGYYISGVNNHQQEIAIPQAFDELLITTGHQRNKNNDNTLYPEAKKGMFIDFVYPVQNTLAHIENNATVAIKGLGLTFIDTILALTEGRGGRFVKVTDAYQYCKSGEEPAIVYPFSISGLPMIPRAAIANDDFETPEPLYFQQAYKRAYKQLQQKTRVNFRTELLPAIQKDVQFAYYQKLFELKGESLFFNEDYSRIEQTIRQLHKQFPEEEKFSLQSLLDPIPQESYDHDRVIAYIKDNLTAIKNYGAQAPIQLAVSMWRKISPLFNNLYSFGGLTAESQEDFDANFSGHFNRIAYGAPVINMKKLVALADSGIVNFSYAKSPIVKVFKEKDNIQLKHSTDKTYSYCDHLIDARIPKTNIEAEKTQLFAKLCERKLATPFINASNNYQYAPGCLAITNEGHLIRSDGEVEKGITLYGTPTEGITFDNDTLSRTRNDFASQWANKIIEATTLISV</sequence>